<dbReference type="GO" id="GO:0005737">
    <property type="term" value="C:cytoplasm"/>
    <property type="evidence" value="ECO:0007669"/>
    <property type="project" value="InterPro"/>
</dbReference>
<accession>A0A6G3MHG9</accession>
<evidence type="ECO:0000313" key="2">
    <source>
        <dbReference type="EMBL" id="NDJ93424.1"/>
    </source>
</evidence>
<dbReference type="PANTHER" id="PTHR12298:SF4">
    <property type="entry name" value="PROGRAMMED CELL DEATH PROTEIN 2"/>
    <property type="match status" value="1"/>
</dbReference>
<sequence>MFIGELLKIESEEDFSPYFFPSKVGGTPVWLSYRNVPTAKQLICKACDRALLFLLQLYCSIDKEDCFHRTIYVFCCDNPECYQKNYRPFLILRTNLPRINKYYPFEPTSGDIESFALKRLEQQLLSKFSTPRHKYNRKFDEYCIIFDEIFPMQHISEQEQTENELKKLKELQNNNPLIFQNSSSDFDASLIKNIEQEQQTIEKDKQFKKFHAKIKDRPKQIIRYDRGGIPLYISKNNQPTDDDIPICPKCRQKFIFEFQILPQLIYFLKLKEIINAKSIDWGTIMIYTCPESCSPQGVGSYTEEFVWKQDI</sequence>
<reference evidence="2" key="1">
    <citation type="submission" date="2018-11" db="EMBL/GenBank/DDBJ databases">
        <title>Henneguya salminicola genome and transcriptome.</title>
        <authorList>
            <person name="Yahalomi D."/>
            <person name="Atkinson S.D."/>
            <person name="Neuhof M."/>
            <person name="Chang E.S."/>
            <person name="Philippe H."/>
            <person name="Cartwright P."/>
            <person name="Bartholomew J.L."/>
            <person name="Huchon D."/>
        </authorList>
    </citation>
    <scope>NUCLEOTIDE SEQUENCE</scope>
    <source>
        <strain evidence="2">Hz1</strain>
        <tissue evidence="2">Whole</tissue>
    </source>
</reference>
<dbReference type="PANTHER" id="PTHR12298">
    <property type="entry name" value="PCDC2 PROGRAMMED CELL DEATH PROTEIN 2 -RELATED"/>
    <property type="match status" value="1"/>
</dbReference>
<proteinExistence type="predicted"/>
<dbReference type="GO" id="GO:0005634">
    <property type="term" value="C:nucleus"/>
    <property type="evidence" value="ECO:0007669"/>
    <property type="project" value="TreeGrafter"/>
</dbReference>
<evidence type="ECO:0000259" key="1">
    <source>
        <dbReference type="Pfam" id="PF04194"/>
    </source>
</evidence>
<name>A0A6G3MHG9_HENSL</name>
<dbReference type="AlphaFoldDB" id="A0A6G3MHG9"/>
<dbReference type="EMBL" id="GHBP01003569">
    <property type="protein sequence ID" value="NDJ93424.1"/>
    <property type="molecule type" value="Transcribed_RNA"/>
</dbReference>
<dbReference type="Pfam" id="PF04194">
    <property type="entry name" value="PDCD2_C"/>
    <property type="match status" value="1"/>
</dbReference>
<dbReference type="InterPro" id="IPR007320">
    <property type="entry name" value="PDCD2_C"/>
</dbReference>
<protein>
    <submittedName>
        <fullName evidence="2">Programmed cell death protein 2 (Trinotate prediction)</fullName>
    </submittedName>
</protein>
<feature type="domain" description="Programmed cell death protein 2 C-terminal" evidence="1">
    <location>
        <begin position="204"/>
        <end position="310"/>
    </location>
</feature>
<organism evidence="2">
    <name type="scientific">Henneguya salminicola</name>
    <name type="common">Myxosporean</name>
    <dbReference type="NCBI Taxonomy" id="69463"/>
    <lineage>
        <taxon>Eukaryota</taxon>
        <taxon>Metazoa</taxon>
        <taxon>Cnidaria</taxon>
        <taxon>Myxozoa</taxon>
        <taxon>Myxosporea</taxon>
        <taxon>Bivalvulida</taxon>
        <taxon>Platysporina</taxon>
        <taxon>Myxobolidae</taxon>
        <taxon>Henneguya</taxon>
    </lineage>
</organism>